<evidence type="ECO:0000259" key="5">
    <source>
        <dbReference type="PROSITE" id="PS50977"/>
    </source>
</evidence>
<evidence type="ECO:0000256" key="1">
    <source>
        <dbReference type="ARBA" id="ARBA00023015"/>
    </source>
</evidence>
<evidence type="ECO:0000256" key="4">
    <source>
        <dbReference type="PROSITE-ProRule" id="PRU00335"/>
    </source>
</evidence>
<dbReference type="SUPFAM" id="SSF46689">
    <property type="entry name" value="Homeodomain-like"/>
    <property type="match status" value="1"/>
</dbReference>
<proteinExistence type="predicted"/>
<dbReference type="InterPro" id="IPR009057">
    <property type="entry name" value="Homeodomain-like_sf"/>
</dbReference>
<dbReference type="InterPro" id="IPR001647">
    <property type="entry name" value="HTH_TetR"/>
</dbReference>
<evidence type="ECO:0000256" key="3">
    <source>
        <dbReference type="ARBA" id="ARBA00023163"/>
    </source>
</evidence>
<feature type="DNA-binding region" description="H-T-H motif" evidence="4">
    <location>
        <begin position="32"/>
        <end position="51"/>
    </location>
</feature>
<dbReference type="Gene3D" id="1.10.357.10">
    <property type="entry name" value="Tetracycline Repressor, domain 2"/>
    <property type="match status" value="1"/>
</dbReference>
<dbReference type="InterPro" id="IPR050109">
    <property type="entry name" value="HTH-type_TetR-like_transc_reg"/>
</dbReference>
<dbReference type="RefSeq" id="WP_214094725.1">
    <property type="nucleotide sequence ID" value="NZ_JAHCLR010000063.1"/>
</dbReference>
<feature type="domain" description="HTH tetR-type" evidence="5">
    <location>
        <begin position="9"/>
        <end position="69"/>
    </location>
</feature>
<dbReference type="PANTHER" id="PTHR30055:SF234">
    <property type="entry name" value="HTH-TYPE TRANSCRIPTIONAL REGULATOR BETI"/>
    <property type="match status" value="1"/>
</dbReference>
<accession>A0ABS5RNI8</accession>
<reference evidence="6 7" key="1">
    <citation type="submission" date="2021-05" db="EMBL/GenBank/DDBJ databases">
        <title>Mycobacterium acidophilum sp. nov., an extremely acid-tolerant member of the genus Mycobacterium.</title>
        <authorList>
            <person name="Xia J."/>
        </authorList>
    </citation>
    <scope>NUCLEOTIDE SEQUENCE [LARGE SCALE GENOMIC DNA]</scope>
    <source>
        <strain evidence="6 7">M1</strain>
    </source>
</reference>
<evidence type="ECO:0000256" key="2">
    <source>
        <dbReference type="ARBA" id="ARBA00023125"/>
    </source>
</evidence>
<keyword evidence="2 4" id="KW-0238">DNA-binding</keyword>
<evidence type="ECO:0000313" key="7">
    <source>
        <dbReference type="Proteomes" id="UP001519535"/>
    </source>
</evidence>
<organism evidence="6 7">
    <name type="scientific">Mycolicibacter acidiphilus</name>
    <dbReference type="NCBI Taxonomy" id="2835306"/>
    <lineage>
        <taxon>Bacteria</taxon>
        <taxon>Bacillati</taxon>
        <taxon>Actinomycetota</taxon>
        <taxon>Actinomycetes</taxon>
        <taxon>Mycobacteriales</taxon>
        <taxon>Mycobacteriaceae</taxon>
        <taxon>Mycolicibacter</taxon>
    </lineage>
</organism>
<evidence type="ECO:0000313" key="6">
    <source>
        <dbReference type="EMBL" id="MBS9535876.1"/>
    </source>
</evidence>
<dbReference type="PANTHER" id="PTHR30055">
    <property type="entry name" value="HTH-TYPE TRANSCRIPTIONAL REGULATOR RUTR"/>
    <property type="match status" value="1"/>
</dbReference>
<dbReference type="Pfam" id="PF00440">
    <property type="entry name" value="TetR_N"/>
    <property type="match status" value="1"/>
</dbReference>
<dbReference type="EMBL" id="JAHCLR010000063">
    <property type="protein sequence ID" value="MBS9535876.1"/>
    <property type="molecule type" value="Genomic_DNA"/>
</dbReference>
<keyword evidence="3" id="KW-0804">Transcription</keyword>
<keyword evidence="7" id="KW-1185">Reference proteome</keyword>
<dbReference type="PRINTS" id="PR00455">
    <property type="entry name" value="HTHTETR"/>
</dbReference>
<gene>
    <name evidence="6" type="ORF">KIH27_20025</name>
</gene>
<name>A0ABS5RNI8_9MYCO</name>
<dbReference type="PROSITE" id="PS50977">
    <property type="entry name" value="HTH_TETR_2"/>
    <property type="match status" value="1"/>
</dbReference>
<comment type="caution">
    <text evidence="6">The sequence shown here is derived from an EMBL/GenBank/DDBJ whole genome shotgun (WGS) entry which is preliminary data.</text>
</comment>
<dbReference type="Proteomes" id="UP001519535">
    <property type="component" value="Unassembled WGS sequence"/>
</dbReference>
<sequence length="197" mass="22296">MATRRGDKEARRRDILDAGWATLRENGLAGLQMREVARRSGVALGTVYLYFSNKESLYTALYAERMEQFLADLEPMRAAGLGPEEFFAQYATKYLATYADFGRVFNAFSTMGVDAEIDPVVLEKLVGVTTRLIQFMRSVLADYRIENPDQALIVLWSTVVGLAEHFTGPRHLYHDLSWDDTVRFATRTVIRGLASEQ</sequence>
<keyword evidence="1" id="KW-0805">Transcription regulation</keyword>
<protein>
    <submittedName>
        <fullName evidence="6">TetR/AcrR family transcriptional regulator</fullName>
    </submittedName>
</protein>